<feature type="domain" description="O-GlcNAc transferase C-terminal" evidence="10">
    <location>
        <begin position="495"/>
        <end position="701"/>
    </location>
</feature>
<dbReference type="Gene3D" id="3.40.50.2000">
    <property type="entry name" value="Glycogen Phosphorylase B"/>
    <property type="match status" value="1"/>
</dbReference>
<evidence type="ECO:0000256" key="9">
    <source>
        <dbReference type="SAM" id="SignalP"/>
    </source>
</evidence>
<dbReference type="Gene3D" id="1.25.40.10">
    <property type="entry name" value="Tetratricopeptide repeat domain"/>
    <property type="match status" value="3"/>
</dbReference>
<dbReference type="AlphaFoldDB" id="A0A0L0D670"/>
<dbReference type="InterPro" id="IPR037919">
    <property type="entry name" value="OGT"/>
</dbReference>
<keyword evidence="5 11" id="KW-0808">Transferase</keyword>
<dbReference type="GO" id="GO:0006493">
    <property type="term" value="P:protein O-linked glycosylation"/>
    <property type="evidence" value="ECO:0007669"/>
    <property type="project" value="InterPro"/>
</dbReference>
<evidence type="ECO:0000256" key="4">
    <source>
        <dbReference type="ARBA" id="ARBA00022676"/>
    </source>
</evidence>
<dbReference type="PANTHER" id="PTHR44366:SF1">
    <property type="entry name" value="UDP-N-ACETYLGLUCOSAMINE--PEPTIDE N-ACETYLGLUCOSAMINYLTRANSFERASE 110 KDA SUBUNIT"/>
    <property type="match status" value="1"/>
</dbReference>
<dbReference type="STRING" id="461836.A0A0L0D670"/>
<protein>
    <recommendedName>
        <fullName evidence="3">protein O-GlcNAc transferase</fullName>
        <ecNumber evidence="3">2.4.1.255</ecNumber>
    </recommendedName>
</protein>
<dbReference type="SUPFAM" id="SSF48452">
    <property type="entry name" value="TPR-like"/>
    <property type="match status" value="2"/>
</dbReference>
<evidence type="ECO:0000256" key="2">
    <source>
        <dbReference type="ARBA" id="ARBA00005386"/>
    </source>
</evidence>
<dbReference type="InterPro" id="IPR019734">
    <property type="entry name" value="TPR_rpt"/>
</dbReference>
<evidence type="ECO:0000313" key="12">
    <source>
        <dbReference type="Proteomes" id="UP000054408"/>
    </source>
</evidence>
<feature type="repeat" description="TPR" evidence="8">
    <location>
        <begin position="125"/>
        <end position="158"/>
    </location>
</feature>
<evidence type="ECO:0000256" key="3">
    <source>
        <dbReference type="ARBA" id="ARBA00011970"/>
    </source>
</evidence>
<feature type="repeat" description="TPR" evidence="8">
    <location>
        <begin position="418"/>
        <end position="451"/>
    </location>
</feature>
<reference evidence="11 12" key="1">
    <citation type="submission" date="2010-05" db="EMBL/GenBank/DDBJ databases">
        <title>The Genome Sequence of Thecamonas trahens ATCC 50062.</title>
        <authorList>
            <consortium name="The Broad Institute Genome Sequencing Platform"/>
            <person name="Russ C."/>
            <person name="Cuomo C."/>
            <person name="Shea T."/>
            <person name="Young S.K."/>
            <person name="Zeng Q."/>
            <person name="Koehrsen M."/>
            <person name="Haas B."/>
            <person name="Borodovsky M."/>
            <person name="Guigo R."/>
            <person name="Alvarado L."/>
            <person name="Berlin A."/>
            <person name="Bochicchio J."/>
            <person name="Borenstein D."/>
            <person name="Chapman S."/>
            <person name="Chen Z."/>
            <person name="Freedman E."/>
            <person name="Gellesch M."/>
            <person name="Goldberg J."/>
            <person name="Griggs A."/>
            <person name="Gujja S."/>
            <person name="Heilman E."/>
            <person name="Heiman D."/>
            <person name="Hepburn T."/>
            <person name="Howarth C."/>
            <person name="Jen D."/>
            <person name="Larson L."/>
            <person name="Mehta T."/>
            <person name="Park D."/>
            <person name="Pearson M."/>
            <person name="Roberts A."/>
            <person name="Saif S."/>
            <person name="Shenoy N."/>
            <person name="Sisk P."/>
            <person name="Stolte C."/>
            <person name="Sykes S."/>
            <person name="Thomson T."/>
            <person name="Walk T."/>
            <person name="White J."/>
            <person name="Yandava C."/>
            <person name="Burger G."/>
            <person name="Gray M.W."/>
            <person name="Holland P.W.H."/>
            <person name="King N."/>
            <person name="Lang F.B.F."/>
            <person name="Roger A.J."/>
            <person name="Ruiz-Trillo I."/>
            <person name="Lander E."/>
            <person name="Nusbaum C."/>
        </authorList>
    </citation>
    <scope>NUCLEOTIDE SEQUENCE [LARGE SCALE GENOMIC DNA]</scope>
    <source>
        <strain evidence="11 12">ATCC 50062</strain>
    </source>
</reference>
<keyword evidence="4 11" id="KW-0328">Glycosyltransferase</keyword>
<dbReference type="SUPFAM" id="SSF53756">
    <property type="entry name" value="UDP-Glycosyltransferase/glycogen phosphorylase"/>
    <property type="match status" value="1"/>
</dbReference>
<dbReference type="eggNOG" id="KOG4626">
    <property type="taxonomic scope" value="Eukaryota"/>
</dbReference>
<feature type="signal peptide" evidence="9">
    <location>
        <begin position="1"/>
        <end position="20"/>
    </location>
</feature>
<organism evidence="11 12">
    <name type="scientific">Thecamonas trahens ATCC 50062</name>
    <dbReference type="NCBI Taxonomy" id="461836"/>
    <lineage>
        <taxon>Eukaryota</taxon>
        <taxon>Apusozoa</taxon>
        <taxon>Apusomonadida</taxon>
        <taxon>Apusomonadidae</taxon>
        <taxon>Thecamonas</taxon>
    </lineage>
</organism>
<dbReference type="EC" id="2.4.1.255" evidence="3"/>
<dbReference type="Pfam" id="PF13432">
    <property type="entry name" value="TPR_16"/>
    <property type="match status" value="3"/>
</dbReference>
<feature type="chain" id="PRO_5005537286" description="protein O-GlcNAc transferase" evidence="9">
    <location>
        <begin position="21"/>
        <end position="869"/>
    </location>
</feature>
<dbReference type="Gene3D" id="3.40.50.11380">
    <property type="match status" value="1"/>
</dbReference>
<comment type="pathway">
    <text evidence="1">Protein modification; protein glycosylation.</text>
</comment>
<dbReference type="GO" id="GO:0097363">
    <property type="term" value="F:protein O-acetylglucosaminyltransferase activity"/>
    <property type="evidence" value="ECO:0007669"/>
    <property type="project" value="UniProtKB-EC"/>
</dbReference>
<evidence type="ECO:0000313" key="11">
    <source>
        <dbReference type="EMBL" id="KNC46813.1"/>
    </source>
</evidence>
<dbReference type="Pfam" id="PF13844">
    <property type="entry name" value="Glyco_transf_41"/>
    <property type="match status" value="2"/>
</dbReference>
<accession>A0A0L0D670</accession>
<keyword evidence="7 8" id="KW-0802">TPR repeat</keyword>
<sequence>MPSLHSLLVLLAIIVVSASAARLRRRSRPPPLCPGAAAPPTHSALVAAGNTAYAEARFPDAVDCYTAAEEIVGRAKTESPALAPANRALALLAWADASAAADAASRRKEAARAAAAAVRADPRLSLAHLARGLVFKAARKIDRALAAFRKADALAPATDASAALLAAGLLFEESEFAAAADAYGDIVDSGRTADPRYLFNAGLAAARAGDHARAAAWFTRAADDPSLTDARRYAAWSLAALGPEREEDARLAFTVLLETGEPGAYADLVRFERTRGHLDAAAEALDASRRHLGSSAYRSAHGGMLQVADARLALDAGELARASRLLDAVLESTAKPDPAAYTVLGMLHRRFGRLPAALAAFERAAATIATAGSGADTSTSSTAAVENAFNWALALFESGDLDHALRLYRAGLASMPTAEVYLALASVHTARSDHTAALEAINAALDLDPTSAHALSDRAFARLMVLDLAARDEDKSVLAAGIAADVAANAGDPTKRPAARPFHALAFDLDPAIFRDLAAAYARWTLASLAALELEPYTWELEPGQSRPRRNPGPLRVGYLSADWGSSPVGRLMIDVPSLHKPSVVNASLLALRPSDGSPGRTATEALYGHAFHRVWDMDHASLAAFIHDDLRLDVLIDLTGHTAGNRHELLALAPAPVIVNMLGYPGTMGASYVTHMVADAITAPDPTLFAEQLLLLPHTYQPNSFARRLPRSELAARAGSRADHNLPETATVLVCFNALYKIDTQALDVWARLLLAQPDAVLWLMSSSSHAEAAIVDALSARGVNTSSSLVFAPHLPHTAHVARLTHADLFLDTHVYNAHTTALDALWAGVPVITYPGDAFQSRVGASLVSAAFAGEPTALVCRPGPS</sequence>
<dbReference type="PANTHER" id="PTHR44366">
    <property type="entry name" value="UDP-N-ACETYLGLUCOSAMINE--PEPTIDE N-ACETYLGLUCOSAMINYLTRANSFERASE 110 KDA SUBUNIT"/>
    <property type="match status" value="1"/>
</dbReference>
<dbReference type="EMBL" id="GL349444">
    <property type="protein sequence ID" value="KNC46813.1"/>
    <property type="molecule type" value="Genomic_DNA"/>
</dbReference>
<evidence type="ECO:0000256" key="6">
    <source>
        <dbReference type="ARBA" id="ARBA00022737"/>
    </source>
</evidence>
<dbReference type="InterPro" id="IPR011990">
    <property type="entry name" value="TPR-like_helical_dom_sf"/>
</dbReference>
<dbReference type="GeneID" id="25562858"/>
<keyword evidence="9" id="KW-0732">Signal</keyword>
<dbReference type="SMART" id="SM00028">
    <property type="entry name" value="TPR"/>
    <property type="match status" value="5"/>
</dbReference>
<dbReference type="PROSITE" id="PS50005">
    <property type="entry name" value="TPR"/>
    <property type="match status" value="2"/>
</dbReference>
<dbReference type="Proteomes" id="UP000054408">
    <property type="component" value="Unassembled WGS sequence"/>
</dbReference>
<evidence type="ECO:0000256" key="7">
    <source>
        <dbReference type="ARBA" id="ARBA00022803"/>
    </source>
</evidence>
<dbReference type="InterPro" id="IPR029489">
    <property type="entry name" value="OGT/SEC/SPY_C"/>
</dbReference>
<evidence type="ECO:0000256" key="1">
    <source>
        <dbReference type="ARBA" id="ARBA00004922"/>
    </source>
</evidence>
<keyword evidence="12" id="KW-1185">Reference proteome</keyword>
<dbReference type="RefSeq" id="XP_013760088.1">
    <property type="nucleotide sequence ID" value="XM_013904634.1"/>
</dbReference>
<gene>
    <name evidence="11" type="ORF">AMSG_03244</name>
</gene>
<keyword evidence="6" id="KW-0677">Repeat</keyword>
<dbReference type="OrthoDB" id="9991317at2759"/>
<feature type="domain" description="O-GlcNAc transferase C-terminal" evidence="10">
    <location>
        <begin position="720"/>
        <end position="852"/>
    </location>
</feature>
<evidence type="ECO:0000259" key="10">
    <source>
        <dbReference type="Pfam" id="PF13844"/>
    </source>
</evidence>
<proteinExistence type="inferred from homology"/>
<comment type="similarity">
    <text evidence="2">Belongs to the glycosyltransferase 41 family. O-GlcNAc transferase subfamily.</text>
</comment>
<evidence type="ECO:0000256" key="8">
    <source>
        <dbReference type="PROSITE-ProRule" id="PRU00339"/>
    </source>
</evidence>
<name>A0A0L0D670_THETB</name>
<evidence type="ECO:0000256" key="5">
    <source>
        <dbReference type="ARBA" id="ARBA00022679"/>
    </source>
</evidence>